<feature type="domain" description="Transposase IS4-like" evidence="1">
    <location>
        <begin position="27"/>
        <end position="240"/>
    </location>
</feature>
<dbReference type="InterPro" id="IPR012337">
    <property type="entry name" value="RNaseH-like_sf"/>
</dbReference>
<dbReference type="EMBL" id="AUZY01002592">
    <property type="protein sequence ID" value="EQD72011.1"/>
    <property type="molecule type" value="Genomic_DNA"/>
</dbReference>
<gene>
    <name evidence="2" type="ORF">B1B_04135</name>
</gene>
<reference evidence="2" key="2">
    <citation type="journal article" date="2014" name="ISME J.">
        <title>Microbial stratification in low pH oxic and suboxic macroscopic growths along an acid mine drainage.</title>
        <authorList>
            <person name="Mendez-Garcia C."/>
            <person name="Mesa V."/>
            <person name="Sprenger R.R."/>
            <person name="Richter M."/>
            <person name="Diez M.S."/>
            <person name="Solano J."/>
            <person name="Bargiela R."/>
            <person name="Golyshina O.V."/>
            <person name="Manteca A."/>
            <person name="Ramos J.L."/>
            <person name="Gallego J.R."/>
            <person name="Llorente I."/>
            <person name="Martins Dos Santos V.A."/>
            <person name="Jensen O.N."/>
            <person name="Pelaez A.I."/>
            <person name="Sanchez J."/>
            <person name="Ferrer M."/>
        </authorList>
    </citation>
    <scope>NUCLEOTIDE SEQUENCE</scope>
</reference>
<dbReference type="GO" id="GO:0004803">
    <property type="term" value="F:transposase activity"/>
    <property type="evidence" value="ECO:0007669"/>
    <property type="project" value="InterPro"/>
</dbReference>
<comment type="caution">
    <text evidence="2">The sequence shown here is derived from an EMBL/GenBank/DDBJ whole genome shotgun (WGS) entry which is preliminary data.</text>
</comment>
<name>T1BG83_9ZZZZ</name>
<dbReference type="GO" id="GO:0006313">
    <property type="term" value="P:DNA transposition"/>
    <property type="evidence" value="ECO:0007669"/>
    <property type="project" value="InterPro"/>
</dbReference>
<evidence type="ECO:0000313" key="2">
    <source>
        <dbReference type="EMBL" id="EQD72011.1"/>
    </source>
</evidence>
<dbReference type="PANTHER" id="PTHR34614:SF2">
    <property type="entry name" value="TRANSPOSASE IS4-LIKE DOMAIN-CONTAINING PROTEIN"/>
    <property type="match status" value="1"/>
</dbReference>
<dbReference type="SUPFAM" id="SSF53098">
    <property type="entry name" value="Ribonuclease H-like"/>
    <property type="match status" value="1"/>
</dbReference>
<dbReference type="PANTHER" id="PTHR34614">
    <property type="match status" value="1"/>
</dbReference>
<protein>
    <submittedName>
        <fullName evidence="2">Transposase IS4 family protein</fullName>
    </submittedName>
</protein>
<dbReference type="Pfam" id="PF01609">
    <property type="entry name" value="DDE_Tnp_1"/>
    <property type="match status" value="1"/>
</dbReference>
<organism evidence="2">
    <name type="scientific">mine drainage metagenome</name>
    <dbReference type="NCBI Taxonomy" id="410659"/>
    <lineage>
        <taxon>unclassified sequences</taxon>
        <taxon>metagenomes</taxon>
        <taxon>ecological metagenomes</taxon>
    </lineage>
</organism>
<evidence type="ECO:0000259" key="1">
    <source>
        <dbReference type="Pfam" id="PF01609"/>
    </source>
</evidence>
<dbReference type="InterPro" id="IPR002559">
    <property type="entry name" value="Transposase_11"/>
</dbReference>
<dbReference type="AlphaFoldDB" id="T1BG83"/>
<sequence length="309" mass="35145">MAGKLRNGWPETSGALIKDDLGAWMLNRVLWVTDSGFNSATNRAYLQRGGEHYIVCEKLRSASAAAKKALARPGRYHTVEGNLSVKEVRVGDGARAQRFVVCVNPEAKARDEIVRGNLLAYLERRIAGSDEWSKQRRDELVGELRQTPGVARFCRRTKDHKLRVDKAAIDKDAHFDGKWLIRTSDDTLTPTDLAKAYKQLYQVERGWRDLKGSLSLRPVFHHREDRIRSHIQLCWLALLLVRVVENATGDTWRNVRNELDRMHLVTLETKQGRIAKRSATTKGQSEILAALEMREPAQILDYELPTPAE</sequence>
<proteinExistence type="predicted"/>
<reference evidence="2" key="1">
    <citation type="submission" date="2013-08" db="EMBL/GenBank/DDBJ databases">
        <authorList>
            <person name="Mendez C."/>
            <person name="Richter M."/>
            <person name="Ferrer M."/>
            <person name="Sanchez J."/>
        </authorList>
    </citation>
    <scope>NUCLEOTIDE SEQUENCE</scope>
</reference>
<accession>T1BG83</accession>
<dbReference type="GO" id="GO:0003677">
    <property type="term" value="F:DNA binding"/>
    <property type="evidence" value="ECO:0007669"/>
    <property type="project" value="InterPro"/>
</dbReference>